<evidence type="ECO:0000256" key="6">
    <source>
        <dbReference type="ARBA" id="ARBA00022801"/>
    </source>
</evidence>
<feature type="domain" description="Endonuclease/exonuclease/phosphatase" evidence="10">
    <location>
        <begin position="102"/>
        <end position="327"/>
    </location>
</feature>
<name>A0ABW3WJU9_9FLAO</name>
<feature type="transmembrane region" description="Helical" evidence="9">
    <location>
        <begin position="38"/>
        <end position="61"/>
    </location>
</feature>
<keyword evidence="4" id="KW-0479">Metal-binding</keyword>
<keyword evidence="11" id="KW-0255">Endonuclease</keyword>
<keyword evidence="12" id="KW-1185">Reference proteome</keyword>
<evidence type="ECO:0000256" key="2">
    <source>
        <dbReference type="ARBA" id="ARBA00001946"/>
    </source>
</evidence>
<evidence type="ECO:0000259" key="10">
    <source>
        <dbReference type="Pfam" id="PF03372"/>
    </source>
</evidence>
<keyword evidence="3" id="KW-0540">Nuclease</keyword>
<dbReference type="SUPFAM" id="SSF56219">
    <property type="entry name" value="DNase I-like"/>
    <property type="match status" value="1"/>
</dbReference>
<keyword evidence="6" id="KW-0378">Hydrolase</keyword>
<dbReference type="EMBL" id="JBHTMV010000002">
    <property type="protein sequence ID" value="MFD1292700.1"/>
    <property type="molecule type" value="Genomic_DNA"/>
</dbReference>
<dbReference type="PANTHER" id="PTHR15822">
    <property type="entry name" value="TRAF AND TNF RECEPTOR-ASSOCIATED PROTEIN"/>
    <property type="match status" value="1"/>
</dbReference>
<feature type="transmembrane region" description="Helical" evidence="9">
    <location>
        <begin position="68"/>
        <end position="88"/>
    </location>
</feature>
<evidence type="ECO:0000256" key="9">
    <source>
        <dbReference type="SAM" id="Phobius"/>
    </source>
</evidence>
<evidence type="ECO:0000313" key="12">
    <source>
        <dbReference type="Proteomes" id="UP001597241"/>
    </source>
</evidence>
<dbReference type="Proteomes" id="UP001597241">
    <property type="component" value="Unassembled WGS sequence"/>
</dbReference>
<comment type="cofactor">
    <cofactor evidence="2">
        <name>Mg(2+)</name>
        <dbReference type="ChEBI" id="CHEBI:18420"/>
    </cofactor>
</comment>
<comment type="cofactor">
    <cofactor evidence="1">
        <name>Mn(2+)</name>
        <dbReference type="ChEBI" id="CHEBI:29035"/>
    </cofactor>
</comment>
<gene>
    <name evidence="11" type="ORF">ACFQ5N_02535</name>
</gene>
<keyword evidence="7" id="KW-0460">Magnesium</keyword>
<keyword evidence="9" id="KW-1133">Transmembrane helix</keyword>
<dbReference type="InterPro" id="IPR005135">
    <property type="entry name" value="Endo/exonuclease/phosphatase"/>
</dbReference>
<dbReference type="CDD" id="cd09084">
    <property type="entry name" value="EEP-2"/>
    <property type="match status" value="1"/>
</dbReference>
<dbReference type="Pfam" id="PF03372">
    <property type="entry name" value="Exo_endo_phos"/>
    <property type="match status" value="1"/>
</dbReference>
<comment type="caution">
    <text evidence="11">The sequence shown here is derived from an EMBL/GenBank/DDBJ whole genome shotgun (WGS) entry which is preliminary data.</text>
</comment>
<evidence type="ECO:0000256" key="7">
    <source>
        <dbReference type="ARBA" id="ARBA00022842"/>
    </source>
</evidence>
<dbReference type="PANTHER" id="PTHR15822:SF4">
    <property type="entry name" value="TYROSYL-DNA PHOSPHODIESTERASE 2"/>
    <property type="match status" value="1"/>
</dbReference>
<sequence length="336" mass="39258">MKNLSLFDKLVFFVNSLLAGITLISFLSYYIPPNTVPVISFTSLLIPIFIVLNTLFIIYWILRLKKAIFISIFTLLIGFQYVSSFYSLNEKKILLANDLKLMSYNVRMFNLYNWIAEKDIDKKIFNFINAKDPDVLCLQEFHSAKKLGFKFPYKYVKTVENNNHFGQAIFSKYKIINKGSLNFKNSNNNAIFVDILKGKDTLRVYNVHLETLRIIPKEEKLSQENTEKLKQRIEKAFTTQEQQIELITKSLEGLQHKSIICGDFNNTAFSWAYKKLKNGKNDAFEEAGEGFGNTFDFPFPFRIDFILPDETIEVNNFKTYEVKYSDHFPIMARLQF</sequence>
<accession>A0ABW3WJU9</accession>
<dbReference type="InterPro" id="IPR036691">
    <property type="entry name" value="Endo/exonu/phosph_ase_sf"/>
</dbReference>
<feature type="transmembrane region" description="Helical" evidence="9">
    <location>
        <begin position="12"/>
        <end position="32"/>
    </location>
</feature>
<dbReference type="RefSeq" id="WP_386807460.1">
    <property type="nucleotide sequence ID" value="NZ_JBHTMV010000002.1"/>
</dbReference>
<evidence type="ECO:0000256" key="3">
    <source>
        <dbReference type="ARBA" id="ARBA00022722"/>
    </source>
</evidence>
<keyword evidence="9" id="KW-0812">Transmembrane</keyword>
<organism evidence="11 12">
    <name type="scientific">Lutibacter holmesii</name>
    <dbReference type="NCBI Taxonomy" id="1137985"/>
    <lineage>
        <taxon>Bacteria</taxon>
        <taxon>Pseudomonadati</taxon>
        <taxon>Bacteroidota</taxon>
        <taxon>Flavobacteriia</taxon>
        <taxon>Flavobacteriales</taxon>
        <taxon>Flavobacteriaceae</taxon>
        <taxon>Lutibacter</taxon>
    </lineage>
</organism>
<evidence type="ECO:0000256" key="5">
    <source>
        <dbReference type="ARBA" id="ARBA00022763"/>
    </source>
</evidence>
<keyword evidence="9" id="KW-0472">Membrane</keyword>
<dbReference type="GO" id="GO:0004519">
    <property type="term" value="F:endonuclease activity"/>
    <property type="evidence" value="ECO:0007669"/>
    <property type="project" value="UniProtKB-KW"/>
</dbReference>
<evidence type="ECO:0000256" key="1">
    <source>
        <dbReference type="ARBA" id="ARBA00001936"/>
    </source>
</evidence>
<reference evidence="12" key="1">
    <citation type="journal article" date="2019" name="Int. J. Syst. Evol. Microbiol.">
        <title>The Global Catalogue of Microorganisms (GCM) 10K type strain sequencing project: providing services to taxonomists for standard genome sequencing and annotation.</title>
        <authorList>
            <consortium name="The Broad Institute Genomics Platform"/>
            <consortium name="The Broad Institute Genome Sequencing Center for Infectious Disease"/>
            <person name="Wu L."/>
            <person name="Ma J."/>
        </authorList>
    </citation>
    <scope>NUCLEOTIDE SEQUENCE [LARGE SCALE GENOMIC DNA]</scope>
    <source>
        <strain evidence="12">CCUG 62221</strain>
    </source>
</reference>
<evidence type="ECO:0000256" key="4">
    <source>
        <dbReference type="ARBA" id="ARBA00022723"/>
    </source>
</evidence>
<evidence type="ECO:0000256" key="8">
    <source>
        <dbReference type="ARBA" id="ARBA00023204"/>
    </source>
</evidence>
<keyword evidence="8" id="KW-0234">DNA repair</keyword>
<dbReference type="InterPro" id="IPR051547">
    <property type="entry name" value="TDP2-like"/>
</dbReference>
<keyword evidence="5" id="KW-0227">DNA damage</keyword>
<evidence type="ECO:0000313" key="11">
    <source>
        <dbReference type="EMBL" id="MFD1292700.1"/>
    </source>
</evidence>
<dbReference type="Gene3D" id="3.60.10.10">
    <property type="entry name" value="Endonuclease/exonuclease/phosphatase"/>
    <property type="match status" value="1"/>
</dbReference>
<protein>
    <submittedName>
        <fullName evidence="11">Endonuclease/exonuclease/phosphatase family protein</fullName>
    </submittedName>
</protein>
<proteinExistence type="predicted"/>